<dbReference type="InterPro" id="IPR005490">
    <property type="entry name" value="LD_TPept_cat_dom"/>
</dbReference>
<evidence type="ECO:0000256" key="2">
    <source>
        <dbReference type="ARBA" id="ARBA00022679"/>
    </source>
</evidence>
<dbReference type="GO" id="GO:0018104">
    <property type="term" value="P:peptidoglycan-protein cross-linking"/>
    <property type="evidence" value="ECO:0007669"/>
    <property type="project" value="TreeGrafter"/>
</dbReference>
<keyword evidence="9" id="KW-1185">Reference proteome</keyword>
<organism evidence="8 9">
    <name type="scientific">Clostridium sartagoforme</name>
    <dbReference type="NCBI Taxonomy" id="84031"/>
    <lineage>
        <taxon>Bacteria</taxon>
        <taxon>Bacillati</taxon>
        <taxon>Bacillota</taxon>
        <taxon>Clostridia</taxon>
        <taxon>Eubacteriales</taxon>
        <taxon>Clostridiaceae</taxon>
        <taxon>Clostridium</taxon>
    </lineage>
</organism>
<dbReference type="GO" id="GO:0016740">
    <property type="term" value="F:transferase activity"/>
    <property type="evidence" value="ECO:0007669"/>
    <property type="project" value="UniProtKB-KW"/>
</dbReference>
<dbReference type="PANTHER" id="PTHR30582">
    <property type="entry name" value="L,D-TRANSPEPTIDASE"/>
    <property type="match status" value="1"/>
</dbReference>
<evidence type="ECO:0000313" key="9">
    <source>
        <dbReference type="Proteomes" id="UP000306888"/>
    </source>
</evidence>
<dbReference type="Pfam" id="PF03734">
    <property type="entry name" value="YkuD"/>
    <property type="match status" value="1"/>
</dbReference>
<evidence type="ECO:0000313" key="8">
    <source>
        <dbReference type="EMBL" id="TGY43522.1"/>
    </source>
</evidence>
<accession>A0A4S2DP15</accession>
<dbReference type="SUPFAM" id="SSF141523">
    <property type="entry name" value="L,D-transpeptidase catalytic domain-like"/>
    <property type="match status" value="1"/>
</dbReference>
<dbReference type="EMBL" id="SRYR01000001">
    <property type="protein sequence ID" value="TGY43522.1"/>
    <property type="molecule type" value="Genomic_DNA"/>
</dbReference>
<keyword evidence="4 6" id="KW-0573">Peptidoglycan synthesis</keyword>
<feature type="active site" description="Proton donor/acceptor" evidence="6">
    <location>
        <position position="387"/>
    </location>
</feature>
<dbReference type="AlphaFoldDB" id="A0A4S2DP15"/>
<dbReference type="Gene3D" id="2.40.440.10">
    <property type="entry name" value="L,D-transpeptidase catalytic domain-like"/>
    <property type="match status" value="1"/>
</dbReference>
<dbReference type="InterPro" id="IPR038054">
    <property type="entry name" value="LD_TPept-like_central_sf"/>
</dbReference>
<evidence type="ECO:0000256" key="3">
    <source>
        <dbReference type="ARBA" id="ARBA00022960"/>
    </source>
</evidence>
<name>A0A4S2DP15_9CLOT</name>
<evidence type="ECO:0000256" key="1">
    <source>
        <dbReference type="ARBA" id="ARBA00004752"/>
    </source>
</evidence>
<reference evidence="8 9" key="1">
    <citation type="submission" date="2019-04" db="EMBL/GenBank/DDBJ databases">
        <title>Microbes associate with the intestines of laboratory mice.</title>
        <authorList>
            <person name="Navarre W."/>
            <person name="Wong E."/>
            <person name="Huang K."/>
            <person name="Tropini C."/>
            <person name="Ng K."/>
            <person name="Yu B."/>
        </authorList>
    </citation>
    <scope>NUCLEOTIDE SEQUENCE [LARGE SCALE GENOMIC DNA]</scope>
    <source>
        <strain evidence="8 9">NM50_B9-20</strain>
    </source>
</reference>
<dbReference type="InterPro" id="IPR050979">
    <property type="entry name" value="LD-transpeptidase"/>
</dbReference>
<gene>
    <name evidence="8" type="ORF">E5347_01540</name>
</gene>
<dbReference type="GO" id="GO:0071972">
    <property type="term" value="F:peptidoglycan L,D-transpeptidase activity"/>
    <property type="evidence" value="ECO:0007669"/>
    <property type="project" value="TreeGrafter"/>
</dbReference>
<dbReference type="Proteomes" id="UP000306888">
    <property type="component" value="Unassembled WGS sequence"/>
</dbReference>
<evidence type="ECO:0000256" key="4">
    <source>
        <dbReference type="ARBA" id="ARBA00022984"/>
    </source>
</evidence>
<dbReference type="PROSITE" id="PS52029">
    <property type="entry name" value="LD_TPASE"/>
    <property type="match status" value="1"/>
</dbReference>
<dbReference type="InterPro" id="IPR022029">
    <property type="entry name" value="YoaR-like_PG-bd"/>
</dbReference>
<sequence>MYFSKHFFFNTIVNGVDLSFKDKNSVTTSFSNFLEEYSIEIVDRNGESQIIKDNILEKGKMLDSEEAIFKDIKSKQNSLIWITSLFKKNQYNIDNIYSIDEKELLDIVNELNVFKGEIVSPKNVSFVYKDGKYEIVEEVYGNEANKERVYEGIKTALLNGKTYINLDEEGCYESPKYTINSDKTKEVEKELSKYISTNITYVFGEEKEVLSGERINKFITVNDDLEIELSKEEIRLYIKELSDKYNTVGITREFKTSIGSTVEVEGGYYGYKINSVAETSLLTENIKNGAVLEKEPSYSQKALLRGENDIGDTYVEINLTRQYMWFYKEGKIIAQGGIVTGDPRKGNSTETGTYMLNYKQKEATLRGANYEAKVNYWMPFNGNVGIHDASWRYNFGGQVYLSNGTHGCVNASLSLAKKIYENIEEGTPVICYEDK</sequence>
<dbReference type="Gene3D" id="3.10.20.800">
    <property type="match status" value="1"/>
</dbReference>
<keyword evidence="2" id="KW-0808">Transferase</keyword>
<comment type="pathway">
    <text evidence="1 6">Cell wall biogenesis; peptidoglycan biosynthesis.</text>
</comment>
<keyword evidence="3 6" id="KW-0133">Cell shape</keyword>
<dbReference type="GO" id="GO:0008360">
    <property type="term" value="P:regulation of cell shape"/>
    <property type="evidence" value="ECO:0007669"/>
    <property type="project" value="UniProtKB-UniRule"/>
</dbReference>
<evidence type="ECO:0000259" key="7">
    <source>
        <dbReference type="PROSITE" id="PS52029"/>
    </source>
</evidence>
<evidence type="ECO:0000256" key="6">
    <source>
        <dbReference type="PROSITE-ProRule" id="PRU01373"/>
    </source>
</evidence>
<comment type="caution">
    <text evidence="8">The sequence shown here is derived from an EMBL/GenBank/DDBJ whole genome shotgun (WGS) entry which is preliminary data.</text>
</comment>
<dbReference type="OrthoDB" id="3176960at2"/>
<dbReference type="SUPFAM" id="SSF143985">
    <property type="entry name" value="L,D-transpeptidase pre-catalytic domain-like"/>
    <property type="match status" value="1"/>
</dbReference>
<feature type="domain" description="L,D-TPase catalytic" evidence="7">
    <location>
        <begin position="313"/>
        <end position="432"/>
    </location>
</feature>
<protein>
    <recommendedName>
        <fullName evidence="7">L,D-TPase catalytic domain-containing protein</fullName>
    </recommendedName>
</protein>
<dbReference type="GO" id="GO:0005576">
    <property type="term" value="C:extracellular region"/>
    <property type="evidence" value="ECO:0007669"/>
    <property type="project" value="TreeGrafter"/>
</dbReference>
<feature type="active site" description="Nucleophile" evidence="6">
    <location>
        <position position="408"/>
    </location>
</feature>
<keyword evidence="5 6" id="KW-0961">Cell wall biogenesis/degradation</keyword>
<dbReference type="UniPathway" id="UPA00219"/>
<dbReference type="InterPro" id="IPR038063">
    <property type="entry name" value="Transpep_catalytic_dom"/>
</dbReference>
<proteinExistence type="predicted"/>
<dbReference type="RefSeq" id="WP_136003891.1">
    <property type="nucleotide sequence ID" value="NZ_SRYR01000001.1"/>
</dbReference>
<evidence type="ECO:0000256" key="5">
    <source>
        <dbReference type="ARBA" id="ARBA00023316"/>
    </source>
</evidence>
<dbReference type="GO" id="GO:0071555">
    <property type="term" value="P:cell wall organization"/>
    <property type="evidence" value="ECO:0007669"/>
    <property type="project" value="UniProtKB-UniRule"/>
</dbReference>
<dbReference type="PANTHER" id="PTHR30582:SF33">
    <property type="entry name" value="EXPORTED PROTEIN"/>
    <property type="match status" value="1"/>
</dbReference>
<dbReference type="Pfam" id="PF12229">
    <property type="entry name" value="PG_binding_4"/>
    <property type="match status" value="1"/>
</dbReference>
<dbReference type="CDD" id="cd16913">
    <property type="entry name" value="YkuD_like"/>
    <property type="match status" value="1"/>
</dbReference>